<feature type="region of interest" description="Disordered" evidence="1">
    <location>
        <begin position="261"/>
        <end position="280"/>
    </location>
</feature>
<dbReference type="Gene3D" id="3.40.50.1000">
    <property type="entry name" value="HAD superfamily/HAD-like"/>
    <property type="match status" value="1"/>
</dbReference>
<evidence type="ECO:0000313" key="2">
    <source>
        <dbReference type="EMBL" id="MFC4541541.1"/>
    </source>
</evidence>
<feature type="compositionally biased region" description="Acidic residues" evidence="1">
    <location>
        <begin position="261"/>
        <end position="275"/>
    </location>
</feature>
<dbReference type="InterPro" id="IPR036412">
    <property type="entry name" value="HAD-like_sf"/>
</dbReference>
<dbReference type="EMBL" id="JBHSFA010000002">
    <property type="protein sequence ID" value="MFC4541541.1"/>
    <property type="molecule type" value="Genomic_DNA"/>
</dbReference>
<proteinExistence type="predicted"/>
<sequence>MERYDLVYRLYDEYDTKTLREYQEFVDVFPAVDSRVALEHWQGVQEELEERKDEIRSDFAAGETFAEIAARATRDQAFTALDLDAKYGRAVNVLVLDVDETLRSAGGTDNEIPRDTLHVLTEFHEAGVPIVICTGQTLENVKGFAIQGLGSEIVHSGDLSIVYEAGTGVFTPGHGAETKQLLYEDLDAEIRDVFDDVRSRVLPGAPENLRRGCHLQGNEFNVTMKPNYETGSSKAREIIDEALVYLIDLLADAVGTALGLDDERETSGDDGEGDASDANGDIVLEGEAVRDWTRAFYAAQDPEIRGVLEGEAAYPDLDVDAVPETLTEILDRIDVAYYEADAAEIGSLELNKVVGVERALEVLGVGDPFALVMGDSKSDLRVMQWVDETDAGIAAAPEHASRDTLEHVLETDELVFDQGKSVDVLQTIYALNRLARLE</sequence>
<dbReference type="RefSeq" id="WP_250139701.1">
    <property type="nucleotide sequence ID" value="NZ_JALIQP010000002.1"/>
</dbReference>
<dbReference type="PANTHER" id="PTHR10000">
    <property type="entry name" value="PHOSPHOSERINE PHOSPHATASE"/>
    <property type="match status" value="1"/>
</dbReference>
<gene>
    <name evidence="2" type="ORF">ACFO5R_06340</name>
</gene>
<reference evidence="2 3" key="1">
    <citation type="journal article" date="2019" name="Int. J. Syst. Evol. Microbiol.">
        <title>The Global Catalogue of Microorganisms (GCM) 10K type strain sequencing project: providing services to taxonomists for standard genome sequencing and annotation.</title>
        <authorList>
            <consortium name="The Broad Institute Genomics Platform"/>
            <consortium name="The Broad Institute Genome Sequencing Center for Infectious Disease"/>
            <person name="Wu L."/>
            <person name="Ma J."/>
        </authorList>
    </citation>
    <scope>NUCLEOTIDE SEQUENCE [LARGE SCALE GENOMIC DNA]</scope>
    <source>
        <strain evidence="2 3">WLHS5</strain>
    </source>
</reference>
<dbReference type="InterPro" id="IPR023214">
    <property type="entry name" value="HAD_sf"/>
</dbReference>
<accession>A0ABD5PM37</accession>
<organism evidence="2 3">
    <name type="scientific">Halosolutus amylolyticus</name>
    <dbReference type="NCBI Taxonomy" id="2932267"/>
    <lineage>
        <taxon>Archaea</taxon>
        <taxon>Methanobacteriati</taxon>
        <taxon>Methanobacteriota</taxon>
        <taxon>Stenosarchaea group</taxon>
        <taxon>Halobacteria</taxon>
        <taxon>Halobacteriales</taxon>
        <taxon>Natrialbaceae</taxon>
        <taxon>Halosolutus</taxon>
    </lineage>
</organism>
<comment type="caution">
    <text evidence="2">The sequence shown here is derived from an EMBL/GenBank/DDBJ whole genome shotgun (WGS) entry which is preliminary data.</text>
</comment>
<keyword evidence="3" id="KW-1185">Reference proteome</keyword>
<dbReference type="AlphaFoldDB" id="A0ABD5PM37"/>
<evidence type="ECO:0000313" key="3">
    <source>
        <dbReference type="Proteomes" id="UP001595898"/>
    </source>
</evidence>
<dbReference type="GO" id="GO:0016791">
    <property type="term" value="F:phosphatase activity"/>
    <property type="evidence" value="ECO:0007669"/>
    <property type="project" value="UniProtKB-ARBA"/>
</dbReference>
<dbReference type="SUPFAM" id="SSF56784">
    <property type="entry name" value="HAD-like"/>
    <property type="match status" value="1"/>
</dbReference>
<dbReference type="Proteomes" id="UP001595898">
    <property type="component" value="Unassembled WGS sequence"/>
</dbReference>
<name>A0ABD5PM37_9EURY</name>
<protein>
    <submittedName>
        <fullName evidence="2">HAD family hydrolase</fullName>
    </submittedName>
</protein>
<keyword evidence="2" id="KW-0378">Hydrolase</keyword>
<evidence type="ECO:0000256" key="1">
    <source>
        <dbReference type="SAM" id="MobiDB-lite"/>
    </source>
</evidence>
<dbReference type="PANTHER" id="PTHR10000:SF8">
    <property type="entry name" value="HAD SUPERFAMILY HYDROLASE-LIKE, TYPE 3"/>
    <property type="match status" value="1"/>
</dbReference>